<comment type="caution">
    <text evidence="2">The sequence shown here is derived from an EMBL/GenBank/DDBJ whole genome shotgun (WGS) entry which is preliminary data.</text>
</comment>
<protein>
    <submittedName>
        <fullName evidence="2">Uncharacterized protein</fullName>
    </submittedName>
</protein>
<organism evidence="2 3">
    <name type="scientific">Nonomuraea cypriaca</name>
    <dbReference type="NCBI Taxonomy" id="1187855"/>
    <lineage>
        <taxon>Bacteria</taxon>
        <taxon>Bacillati</taxon>
        <taxon>Actinomycetota</taxon>
        <taxon>Actinomycetes</taxon>
        <taxon>Streptosporangiales</taxon>
        <taxon>Streptosporangiaceae</taxon>
        <taxon>Nonomuraea</taxon>
    </lineage>
</organism>
<accession>A0A931AJE1</accession>
<gene>
    <name evidence="2" type="ORF">ITP53_39080</name>
</gene>
<evidence type="ECO:0000256" key="1">
    <source>
        <dbReference type="SAM" id="MobiDB-lite"/>
    </source>
</evidence>
<proteinExistence type="predicted"/>
<evidence type="ECO:0000313" key="2">
    <source>
        <dbReference type="EMBL" id="MBF8191598.1"/>
    </source>
</evidence>
<reference evidence="2" key="1">
    <citation type="submission" date="2020-11" db="EMBL/GenBank/DDBJ databases">
        <title>Whole-genome analyses of Nonomuraea sp. K274.</title>
        <authorList>
            <person name="Veyisoglu A."/>
        </authorList>
    </citation>
    <scope>NUCLEOTIDE SEQUENCE</scope>
    <source>
        <strain evidence="2">K274</strain>
    </source>
</reference>
<dbReference type="EMBL" id="JADOGI010000168">
    <property type="protein sequence ID" value="MBF8191598.1"/>
    <property type="molecule type" value="Genomic_DNA"/>
</dbReference>
<feature type="compositionally biased region" description="Basic and acidic residues" evidence="1">
    <location>
        <begin position="1"/>
        <end position="10"/>
    </location>
</feature>
<sequence length="64" mass="7468">MSRRTLDTSRRPGVTVHGAKLPTYYQPEAGRDGWLEADRKRGMSRSGRPTRERRPRTAERKDTR</sequence>
<feature type="region of interest" description="Disordered" evidence="1">
    <location>
        <begin position="1"/>
        <end position="64"/>
    </location>
</feature>
<dbReference type="RefSeq" id="WP_195900507.1">
    <property type="nucleotide sequence ID" value="NZ_JADOGI010000168.1"/>
</dbReference>
<dbReference type="AlphaFoldDB" id="A0A931AJE1"/>
<evidence type="ECO:0000313" key="3">
    <source>
        <dbReference type="Proteomes" id="UP000605361"/>
    </source>
</evidence>
<dbReference type="Proteomes" id="UP000605361">
    <property type="component" value="Unassembled WGS sequence"/>
</dbReference>
<feature type="compositionally biased region" description="Basic and acidic residues" evidence="1">
    <location>
        <begin position="49"/>
        <end position="64"/>
    </location>
</feature>
<keyword evidence="3" id="KW-1185">Reference proteome</keyword>
<name>A0A931AJE1_9ACTN</name>
<feature type="compositionally biased region" description="Basic and acidic residues" evidence="1">
    <location>
        <begin position="29"/>
        <end position="41"/>
    </location>
</feature>